<evidence type="ECO:0000256" key="1">
    <source>
        <dbReference type="SAM" id="MobiDB-lite"/>
    </source>
</evidence>
<protein>
    <submittedName>
        <fullName evidence="2">Uncharacterized protein</fullName>
    </submittedName>
</protein>
<organism evidence="2 3">
    <name type="scientific">Caerostris extrusa</name>
    <name type="common">Bark spider</name>
    <name type="synonym">Caerostris bankana</name>
    <dbReference type="NCBI Taxonomy" id="172846"/>
    <lineage>
        <taxon>Eukaryota</taxon>
        <taxon>Metazoa</taxon>
        <taxon>Ecdysozoa</taxon>
        <taxon>Arthropoda</taxon>
        <taxon>Chelicerata</taxon>
        <taxon>Arachnida</taxon>
        <taxon>Araneae</taxon>
        <taxon>Araneomorphae</taxon>
        <taxon>Entelegynae</taxon>
        <taxon>Araneoidea</taxon>
        <taxon>Araneidae</taxon>
        <taxon>Caerostris</taxon>
    </lineage>
</organism>
<dbReference type="AlphaFoldDB" id="A0AAV4QJZ2"/>
<accession>A0AAV4QJZ2</accession>
<dbReference type="EMBL" id="BPLR01006275">
    <property type="protein sequence ID" value="GIY08676.1"/>
    <property type="molecule type" value="Genomic_DNA"/>
</dbReference>
<evidence type="ECO:0000313" key="2">
    <source>
        <dbReference type="EMBL" id="GIY08676.1"/>
    </source>
</evidence>
<keyword evidence="3" id="KW-1185">Reference proteome</keyword>
<dbReference type="Proteomes" id="UP001054945">
    <property type="component" value="Unassembled WGS sequence"/>
</dbReference>
<sequence>MRANHSQVFSIHRVRRPGRASSSCLARWKAWLESTKKLQVGRIESSEEVHTGYSEQRGSNPLKICMGKEECDRKRKAETSLTNGKKMSSIYNES</sequence>
<feature type="compositionally biased region" description="Polar residues" evidence="1">
    <location>
        <begin position="79"/>
        <end position="94"/>
    </location>
</feature>
<comment type="caution">
    <text evidence="2">The sequence shown here is derived from an EMBL/GenBank/DDBJ whole genome shotgun (WGS) entry which is preliminary data.</text>
</comment>
<gene>
    <name evidence="2" type="ORF">CEXT_321951</name>
</gene>
<evidence type="ECO:0000313" key="3">
    <source>
        <dbReference type="Proteomes" id="UP001054945"/>
    </source>
</evidence>
<feature type="region of interest" description="Disordered" evidence="1">
    <location>
        <begin position="75"/>
        <end position="94"/>
    </location>
</feature>
<reference evidence="2 3" key="1">
    <citation type="submission" date="2021-06" db="EMBL/GenBank/DDBJ databases">
        <title>Caerostris extrusa draft genome.</title>
        <authorList>
            <person name="Kono N."/>
            <person name="Arakawa K."/>
        </authorList>
    </citation>
    <scope>NUCLEOTIDE SEQUENCE [LARGE SCALE GENOMIC DNA]</scope>
</reference>
<proteinExistence type="predicted"/>
<name>A0AAV4QJZ2_CAEEX</name>